<dbReference type="Pfam" id="PF01161">
    <property type="entry name" value="PBP"/>
    <property type="match status" value="1"/>
</dbReference>
<dbReference type="InterPro" id="IPR036610">
    <property type="entry name" value="PEBP-like_sf"/>
</dbReference>
<dbReference type="InterPro" id="IPR008914">
    <property type="entry name" value="PEBP"/>
</dbReference>
<evidence type="ECO:0000313" key="3">
    <source>
        <dbReference type="EMBL" id="WAR10449.1"/>
    </source>
</evidence>
<evidence type="ECO:0000313" key="4">
    <source>
        <dbReference type="Proteomes" id="UP001164746"/>
    </source>
</evidence>
<accession>A0ABY7ENA0</accession>
<dbReference type="Gene3D" id="3.90.280.10">
    <property type="entry name" value="PEBP-like"/>
    <property type="match status" value="1"/>
</dbReference>
<reference evidence="3" key="1">
    <citation type="submission" date="2022-11" db="EMBL/GenBank/DDBJ databases">
        <title>Centuries of genome instability and evolution in soft-shell clam transmissible cancer (bioRxiv).</title>
        <authorList>
            <person name="Hart S.F.M."/>
            <person name="Yonemitsu M.A."/>
            <person name="Giersch R.M."/>
            <person name="Beal B.F."/>
            <person name="Arriagada G."/>
            <person name="Davis B.W."/>
            <person name="Ostrander E.A."/>
            <person name="Goff S.P."/>
            <person name="Metzger M.J."/>
        </authorList>
    </citation>
    <scope>NUCLEOTIDE SEQUENCE</scope>
    <source>
        <strain evidence="3">MELC-2E11</strain>
        <tissue evidence="3">Siphon/mantle</tissue>
    </source>
</reference>
<keyword evidence="1" id="KW-0732">Signal</keyword>
<protein>
    <submittedName>
        <fullName evidence="3">Uncharacterized protein</fullName>
    </submittedName>
</protein>
<dbReference type="SUPFAM" id="SSF49777">
    <property type="entry name" value="PEBP-like"/>
    <property type="match status" value="1"/>
</dbReference>
<proteinExistence type="predicted"/>
<organism evidence="3 4">
    <name type="scientific">Mya arenaria</name>
    <name type="common">Soft-shell clam</name>
    <dbReference type="NCBI Taxonomy" id="6604"/>
    <lineage>
        <taxon>Eukaryota</taxon>
        <taxon>Metazoa</taxon>
        <taxon>Spiralia</taxon>
        <taxon>Lophotrochozoa</taxon>
        <taxon>Mollusca</taxon>
        <taxon>Bivalvia</taxon>
        <taxon>Autobranchia</taxon>
        <taxon>Heteroconchia</taxon>
        <taxon>Euheterodonta</taxon>
        <taxon>Imparidentia</taxon>
        <taxon>Neoheterodontei</taxon>
        <taxon>Myida</taxon>
        <taxon>Myoidea</taxon>
        <taxon>Myidae</taxon>
        <taxon>Mya</taxon>
    </lineage>
</organism>
<evidence type="ECO:0000256" key="1">
    <source>
        <dbReference type="SAM" id="SignalP"/>
    </source>
</evidence>
<name>A0ABY7ENA0_MYAAR</name>
<keyword evidence="4" id="KW-1185">Reference proteome</keyword>
<gene>
    <name evidence="2" type="ORF">MAR_035510</name>
    <name evidence="3" type="ORF">MAR_035525</name>
</gene>
<evidence type="ECO:0000313" key="2">
    <source>
        <dbReference type="EMBL" id="WAR10434.1"/>
    </source>
</evidence>
<dbReference type="EMBL" id="CP111018">
    <property type="protein sequence ID" value="WAR10434.1"/>
    <property type="molecule type" value="Genomic_DNA"/>
</dbReference>
<feature type="signal peptide" evidence="1">
    <location>
        <begin position="1"/>
        <end position="18"/>
    </location>
</feature>
<sequence>MMSAEALFLGILVCAASGGFNKRAATSSESCDVSEDALKRELGSICISDKPMLNVRYGRNNEFQCDETYSKSDTSSPPIKVSFNQAEAGENLKSGTIEGTRLMGYYGPSPPSGSHRYQLVLFSSKTGPDVHLADENRSQFSLLNFVNLNSESICSVVAVFQFQVPA</sequence>
<dbReference type="EMBL" id="CP111018">
    <property type="protein sequence ID" value="WAR10449.1"/>
    <property type="molecule type" value="Genomic_DNA"/>
</dbReference>
<feature type="chain" id="PRO_5045034258" evidence="1">
    <location>
        <begin position="19"/>
        <end position="166"/>
    </location>
</feature>
<dbReference type="Proteomes" id="UP001164746">
    <property type="component" value="Chromosome 7"/>
</dbReference>